<reference evidence="2 3" key="1">
    <citation type="submission" date="2016-09" db="EMBL/GenBank/DDBJ databases">
        <title>Genome-resolved meta-omics ties microbial dynamics to process performance in biotechnology for thiocyanate degradation.</title>
        <authorList>
            <person name="Kantor R.S."/>
            <person name="Huddy R.J."/>
            <person name="Iyer R."/>
            <person name="Thomas B.C."/>
            <person name="Brown C.T."/>
            <person name="Anantharaman K."/>
            <person name="Tringe S."/>
            <person name="Hettich R.L."/>
            <person name="Harrison S.T."/>
            <person name="Banfield J.F."/>
        </authorList>
    </citation>
    <scope>NUCLEOTIDE SEQUENCE [LARGE SCALE GENOMIC DNA]</scope>
    <source>
        <strain evidence="2">59-99</strain>
    </source>
</reference>
<organism evidence="2 3">
    <name type="scientific">Candidatus Kapaibacterium thiocyanatum</name>
    <dbReference type="NCBI Taxonomy" id="1895771"/>
    <lineage>
        <taxon>Bacteria</taxon>
        <taxon>Pseudomonadati</taxon>
        <taxon>Candidatus Kapaibacteriota</taxon>
        <taxon>Candidatus Kapaibacteriia</taxon>
        <taxon>Candidatus Kapaibacteriales</taxon>
        <taxon>Candidatus Kapaibacteriaceae</taxon>
        <taxon>Candidatus Kapaibacterium</taxon>
    </lineage>
</organism>
<comment type="caution">
    <text evidence="2">The sequence shown here is derived from an EMBL/GenBank/DDBJ whole genome shotgun (WGS) entry which is preliminary data.</text>
</comment>
<dbReference type="AlphaFoldDB" id="A0A1M3L6I9"/>
<protein>
    <submittedName>
        <fullName evidence="2">Uncharacterized protein</fullName>
    </submittedName>
</protein>
<accession>A0A1M3L6I9</accession>
<dbReference type="EMBL" id="MKVH01000002">
    <property type="protein sequence ID" value="OJX61180.1"/>
    <property type="molecule type" value="Genomic_DNA"/>
</dbReference>
<evidence type="ECO:0000313" key="2">
    <source>
        <dbReference type="EMBL" id="OJX61180.1"/>
    </source>
</evidence>
<dbReference type="PROSITE" id="PS51257">
    <property type="entry name" value="PROKAR_LIPOPROTEIN"/>
    <property type="match status" value="1"/>
</dbReference>
<sequence length="169" mass="17362">MVRSFVVIVSLAVAVFAAACTKNADNPAGPFTSANNRMTVNGGGYSAASFNAFNIDTAAVATVQSGRGVVTMTGITSKVLEGFTIVMTTPAATAGTWQVNALTGTTMSLVISNGDTTRTYVATSGSVQIDSWGDRAKGQFTGSFARTSDLMTPELQVTAGKFDAGVIVR</sequence>
<evidence type="ECO:0000313" key="3">
    <source>
        <dbReference type="Proteomes" id="UP000184233"/>
    </source>
</evidence>
<name>A0A1M3L6I9_9BACT</name>
<feature type="chain" id="PRO_5009895044" evidence="1">
    <location>
        <begin position="25"/>
        <end position="169"/>
    </location>
</feature>
<proteinExistence type="predicted"/>
<evidence type="ECO:0000256" key="1">
    <source>
        <dbReference type="SAM" id="SignalP"/>
    </source>
</evidence>
<feature type="signal peptide" evidence="1">
    <location>
        <begin position="1"/>
        <end position="24"/>
    </location>
</feature>
<keyword evidence="1" id="KW-0732">Signal</keyword>
<gene>
    <name evidence="2" type="ORF">BGO89_00900</name>
</gene>
<dbReference type="Proteomes" id="UP000184233">
    <property type="component" value="Unassembled WGS sequence"/>
</dbReference>